<feature type="domain" description="Methyltransferase type 11" evidence="1">
    <location>
        <begin position="51"/>
        <end position="147"/>
    </location>
</feature>
<evidence type="ECO:0000259" key="1">
    <source>
        <dbReference type="Pfam" id="PF08241"/>
    </source>
</evidence>
<gene>
    <name evidence="2" type="ORF">LCGC14_0196860</name>
</gene>
<dbReference type="InterPro" id="IPR029063">
    <property type="entry name" value="SAM-dependent_MTases_sf"/>
</dbReference>
<dbReference type="Pfam" id="PF08241">
    <property type="entry name" value="Methyltransf_11"/>
    <property type="match status" value="1"/>
</dbReference>
<protein>
    <recommendedName>
        <fullName evidence="1">Methyltransferase type 11 domain-containing protein</fullName>
    </recommendedName>
</protein>
<dbReference type="CDD" id="cd02440">
    <property type="entry name" value="AdoMet_MTases"/>
    <property type="match status" value="1"/>
</dbReference>
<reference evidence="2" key="1">
    <citation type="journal article" date="2015" name="Nature">
        <title>Complex archaea that bridge the gap between prokaryotes and eukaryotes.</title>
        <authorList>
            <person name="Spang A."/>
            <person name="Saw J.H."/>
            <person name="Jorgensen S.L."/>
            <person name="Zaremba-Niedzwiedzka K."/>
            <person name="Martijn J."/>
            <person name="Lind A.E."/>
            <person name="van Eijk R."/>
            <person name="Schleper C."/>
            <person name="Guy L."/>
            <person name="Ettema T.J."/>
        </authorList>
    </citation>
    <scope>NUCLEOTIDE SEQUENCE</scope>
</reference>
<evidence type="ECO:0000313" key="2">
    <source>
        <dbReference type="EMBL" id="KKN93497.1"/>
    </source>
</evidence>
<sequence>MSSQLDRKFTEPEELSWLVSLFYSWIPARMLQPTYQQIVGTLPLKNKGFLIDIGTGPGDLAQLIAKKYPNLKVIGIDLSETMIRIANKQTKNSLNLEFKVMDGKNLEFKENSIDYIISTLAFHHWKKPLKVLNEIHRVLKRGGQVFIYDIYSEMSDRDIERGLKYHAGLKIIKTFFKKTISLHGFLKKEYENYVRNLMSKSNFKKSSFERVGITMKIELRKD</sequence>
<proteinExistence type="predicted"/>
<accession>A0A0F9V170</accession>
<dbReference type="InterPro" id="IPR013216">
    <property type="entry name" value="Methyltransf_11"/>
</dbReference>
<dbReference type="PANTHER" id="PTHR43591">
    <property type="entry name" value="METHYLTRANSFERASE"/>
    <property type="match status" value="1"/>
</dbReference>
<dbReference type="AlphaFoldDB" id="A0A0F9V170"/>
<dbReference type="PANTHER" id="PTHR43591:SF24">
    <property type="entry name" value="2-METHOXY-6-POLYPRENYL-1,4-BENZOQUINOL METHYLASE, MITOCHONDRIAL"/>
    <property type="match status" value="1"/>
</dbReference>
<dbReference type="SUPFAM" id="SSF53335">
    <property type="entry name" value="S-adenosyl-L-methionine-dependent methyltransferases"/>
    <property type="match status" value="1"/>
</dbReference>
<dbReference type="Gene3D" id="3.40.50.150">
    <property type="entry name" value="Vaccinia Virus protein VP39"/>
    <property type="match status" value="1"/>
</dbReference>
<dbReference type="EMBL" id="LAZR01000085">
    <property type="protein sequence ID" value="KKN93497.1"/>
    <property type="molecule type" value="Genomic_DNA"/>
</dbReference>
<dbReference type="GO" id="GO:0008757">
    <property type="term" value="F:S-adenosylmethionine-dependent methyltransferase activity"/>
    <property type="evidence" value="ECO:0007669"/>
    <property type="project" value="InterPro"/>
</dbReference>
<name>A0A0F9V170_9ZZZZ</name>
<organism evidence="2">
    <name type="scientific">marine sediment metagenome</name>
    <dbReference type="NCBI Taxonomy" id="412755"/>
    <lineage>
        <taxon>unclassified sequences</taxon>
        <taxon>metagenomes</taxon>
        <taxon>ecological metagenomes</taxon>
    </lineage>
</organism>
<comment type="caution">
    <text evidence="2">The sequence shown here is derived from an EMBL/GenBank/DDBJ whole genome shotgun (WGS) entry which is preliminary data.</text>
</comment>